<comment type="caution">
    <text evidence="1">The sequence shown here is derived from an EMBL/GenBank/DDBJ whole genome shotgun (WGS) entry which is preliminary data.</text>
</comment>
<protein>
    <submittedName>
        <fullName evidence="1">Uncharacterized protein</fullName>
    </submittedName>
</protein>
<organism evidence="1">
    <name type="scientific">bioreactor metagenome</name>
    <dbReference type="NCBI Taxonomy" id="1076179"/>
    <lineage>
        <taxon>unclassified sequences</taxon>
        <taxon>metagenomes</taxon>
        <taxon>ecological metagenomes</taxon>
    </lineage>
</organism>
<dbReference type="AlphaFoldDB" id="A0A645E2S2"/>
<reference evidence="1" key="1">
    <citation type="submission" date="2019-08" db="EMBL/GenBank/DDBJ databases">
        <authorList>
            <person name="Kucharzyk K."/>
            <person name="Murdoch R.W."/>
            <person name="Higgins S."/>
            <person name="Loffler F."/>
        </authorList>
    </citation>
    <scope>NUCLEOTIDE SEQUENCE</scope>
</reference>
<evidence type="ECO:0000313" key="1">
    <source>
        <dbReference type="EMBL" id="MPM95866.1"/>
    </source>
</evidence>
<proteinExistence type="predicted"/>
<sequence length="172" mass="20102">MPLARLPTKKINEVVNLLSRDCAHHPIPKIRQNMIFQIAEVTVICVWRKAILPRYKRQPLFRKLPIGFVSIVFACYGRSGGGFRFRIGYGLRSFLDGPCPLIIDYRFQYLCEHFVFLEIVNRRFPLYRLQFSRIGFPLLFLLTRLIFIRVNNIVGVASCFICCHNSNFLSMV</sequence>
<accession>A0A645E2S2</accession>
<gene>
    <name evidence="1" type="ORF">SDC9_143022</name>
</gene>
<dbReference type="EMBL" id="VSSQ01042306">
    <property type="protein sequence ID" value="MPM95866.1"/>
    <property type="molecule type" value="Genomic_DNA"/>
</dbReference>
<name>A0A645E2S2_9ZZZZ</name>